<feature type="region of interest" description="Disordered" evidence="1">
    <location>
        <begin position="1"/>
        <end position="21"/>
    </location>
</feature>
<dbReference type="AlphaFoldDB" id="A0A5D3C4M4"/>
<keyword evidence="2" id="KW-1133">Transmembrane helix</keyword>
<reference evidence="5 6" key="1">
    <citation type="submission" date="2019-08" db="EMBL/GenBank/DDBJ databases">
        <title>Draft genome sequences of two oriental melons (Cucumis melo L. var makuwa).</title>
        <authorList>
            <person name="Kwon S.-Y."/>
        </authorList>
    </citation>
    <scope>NUCLEOTIDE SEQUENCE [LARGE SCALE GENOMIC DNA]</scope>
    <source>
        <strain evidence="6">cv. Chang Bougi</strain>
        <strain evidence="5">cv. SW 3</strain>
        <tissue evidence="4">Leaf</tissue>
    </source>
</reference>
<organism evidence="4 6">
    <name type="scientific">Cucumis melo var. makuwa</name>
    <name type="common">Oriental melon</name>
    <dbReference type="NCBI Taxonomy" id="1194695"/>
    <lineage>
        <taxon>Eukaryota</taxon>
        <taxon>Viridiplantae</taxon>
        <taxon>Streptophyta</taxon>
        <taxon>Embryophyta</taxon>
        <taxon>Tracheophyta</taxon>
        <taxon>Spermatophyta</taxon>
        <taxon>Magnoliopsida</taxon>
        <taxon>eudicotyledons</taxon>
        <taxon>Gunneridae</taxon>
        <taxon>Pentapetalae</taxon>
        <taxon>rosids</taxon>
        <taxon>fabids</taxon>
        <taxon>Cucurbitales</taxon>
        <taxon>Cucurbitaceae</taxon>
        <taxon>Benincaseae</taxon>
        <taxon>Cucumis</taxon>
    </lineage>
</organism>
<sequence>MKITSNKIHQRKHKENQTRPYGLHASFLPLVGLPLAVPLPEKLKRKNGEYKIYPALAKTGDTRTFGTDRRLLGYTMRWRAAGHQQTRSNEGRMTVTGMKEMKVEVGWSAVDWLHETERRTENGAAATAVR</sequence>
<gene>
    <name evidence="4" type="ORF">E5676_scaffold157G00440</name>
    <name evidence="3" type="ORF">E6C27_scaffold455G00460</name>
</gene>
<dbReference type="Proteomes" id="UP000321393">
    <property type="component" value="Unassembled WGS sequence"/>
</dbReference>
<proteinExistence type="predicted"/>
<evidence type="ECO:0000313" key="6">
    <source>
        <dbReference type="Proteomes" id="UP000321947"/>
    </source>
</evidence>
<evidence type="ECO:0000313" key="3">
    <source>
        <dbReference type="EMBL" id="KAA0061216.1"/>
    </source>
</evidence>
<name>A0A5D3C4M4_CUCMM</name>
<accession>A0A5D3C4M4</accession>
<comment type="caution">
    <text evidence="4">The sequence shown here is derived from an EMBL/GenBank/DDBJ whole genome shotgun (WGS) entry which is preliminary data.</text>
</comment>
<keyword evidence="2" id="KW-0472">Membrane</keyword>
<evidence type="ECO:0000256" key="2">
    <source>
        <dbReference type="SAM" id="Phobius"/>
    </source>
</evidence>
<feature type="transmembrane region" description="Helical" evidence="2">
    <location>
        <begin position="21"/>
        <end position="39"/>
    </location>
</feature>
<evidence type="ECO:0000313" key="4">
    <source>
        <dbReference type="EMBL" id="TYK06264.1"/>
    </source>
</evidence>
<protein>
    <submittedName>
        <fullName evidence="4">NBS-LRR type resistance protein</fullName>
    </submittedName>
</protein>
<keyword evidence="2" id="KW-0812">Transmembrane</keyword>
<evidence type="ECO:0000256" key="1">
    <source>
        <dbReference type="SAM" id="MobiDB-lite"/>
    </source>
</evidence>
<evidence type="ECO:0000313" key="5">
    <source>
        <dbReference type="Proteomes" id="UP000321393"/>
    </source>
</evidence>
<dbReference type="Proteomes" id="UP000321947">
    <property type="component" value="Unassembled WGS sequence"/>
</dbReference>
<dbReference type="EMBL" id="SSTD01013559">
    <property type="protein sequence ID" value="TYK06264.1"/>
    <property type="molecule type" value="Genomic_DNA"/>
</dbReference>
<dbReference type="EMBL" id="SSTE01005050">
    <property type="protein sequence ID" value="KAA0061216.1"/>
    <property type="molecule type" value="Genomic_DNA"/>
</dbReference>